<dbReference type="AlphaFoldDB" id="A0ABD3GYH3"/>
<sequence length="1039" mass="118938">METERTRWVQQKVDAKWVENGDIPSKVFFGMFKARQKMLEVNCLLNEEGEEVTEQSGMEKLAERHFQKLLAEDRPDEDRIGDIGRILQRTHTGISNEDKEALDAPITKEELFTATTRMKNGKSPGPDGTPVEFFAALWETAGSLVAQVVARGADKGFFPDWFNRGDIVLLPKEGDARLLSNKRPITLLNTLYKMYTKVLQTRIVPVLQKIIHWNQSAFLPGRNIHTSVLICNEAIHTAKETGADFIVLQLDFKKAFDSVNWRFLEETLKVFNFGDRFQGYIKAILHNAASSVIVNGKRSMPVRITRSVRQGCPLSPLLFILATQTLTTTMEHEVNSGRIQGVFLQRANVHYSLGLYADDSHVIFRAHEEGARCMKNLLDSFGNASGLQIQWNKSAARWIGAAQNNRPSWAAELDWAWKGAGEATKLLGFSFEEGIKPEEMLSKCKRKINEVCSNAMYGSLSIYGRITVANAVLLGVFWYLIPLWAGEIEELQKMEKQIVSFVWSGASLETRNRAATKIIVQKTKVGGLGLISLSKQHMAFTARTIRWAYQPGEHPIQKMIRRHIEEENMEAYGLKKIITHGTLHTKKDWEEIPIWGSDREAVDGKIRKANSQARKLLWEDGYERLGDLTTADGQVWASWEERKIRGNQQATVQTAFRRLTENIKVPGDATLKAEEIIKACYESTDQPGIVWEWSTKGGQKLLTRAAPSESEEGRSYKEVSGALVPCKPDIKPIRESVFCPVKVVTFRTGQGKTLRVREQRLPVGAGELANLRWNDGKQFFAASNGSIREMLSADKKTVEDRVRRWNGLAEILPENPNRWRKIWKAGRARRESFLLWSISLKIVPTNGWRFPGLPRLDSQRWCKRCEARTVEDVFHTFWNCTKTQIIWKPIAKFVSNACRDKKRCEPKCSHFLLAEDIPRELKALEDWWKTLRGAMIWSIWLARNARNFNSEVWHPRKINSLIWYRMAIYIRSEWKKLQSAEKEDFQTNWRFEISGIVVDERGRIQLSKEAPWSRRREPTQNGERGGSVARQRVRASSVP</sequence>
<gene>
    <name evidence="3" type="ORF">R1sor_002325</name>
</gene>
<dbReference type="Proteomes" id="UP001633002">
    <property type="component" value="Unassembled WGS sequence"/>
</dbReference>
<feature type="region of interest" description="Disordered" evidence="1">
    <location>
        <begin position="1009"/>
        <end position="1039"/>
    </location>
</feature>
<comment type="caution">
    <text evidence="3">The sequence shown here is derived from an EMBL/GenBank/DDBJ whole genome shotgun (WGS) entry which is preliminary data.</text>
</comment>
<dbReference type="CDD" id="cd01650">
    <property type="entry name" value="RT_nLTR_like"/>
    <property type="match status" value="1"/>
</dbReference>
<protein>
    <recommendedName>
        <fullName evidence="2">Reverse transcriptase domain-containing protein</fullName>
    </recommendedName>
</protein>
<dbReference type="PROSITE" id="PS50878">
    <property type="entry name" value="RT_POL"/>
    <property type="match status" value="1"/>
</dbReference>
<dbReference type="PANTHER" id="PTHR31635">
    <property type="entry name" value="REVERSE TRANSCRIPTASE DOMAIN-CONTAINING PROTEIN-RELATED"/>
    <property type="match status" value="1"/>
</dbReference>
<proteinExistence type="predicted"/>
<evidence type="ECO:0000259" key="2">
    <source>
        <dbReference type="PROSITE" id="PS50878"/>
    </source>
</evidence>
<dbReference type="InterPro" id="IPR043502">
    <property type="entry name" value="DNA/RNA_pol_sf"/>
</dbReference>
<dbReference type="InterPro" id="IPR000477">
    <property type="entry name" value="RT_dom"/>
</dbReference>
<keyword evidence="4" id="KW-1185">Reference proteome</keyword>
<dbReference type="Pfam" id="PF00078">
    <property type="entry name" value="RVT_1"/>
    <property type="match status" value="1"/>
</dbReference>
<dbReference type="EMBL" id="JBJQOH010000006">
    <property type="protein sequence ID" value="KAL3684303.1"/>
    <property type="molecule type" value="Genomic_DNA"/>
</dbReference>
<dbReference type="PANTHER" id="PTHR31635:SF196">
    <property type="entry name" value="REVERSE TRANSCRIPTASE DOMAIN-CONTAINING PROTEIN-RELATED"/>
    <property type="match status" value="1"/>
</dbReference>
<evidence type="ECO:0000313" key="3">
    <source>
        <dbReference type="EMBL" id="KAL3684303.1"/>
    </source>
</evidence>
<organism evidence="3 4">
    <name type="scientific">Riccia sorocarpa</name>
    <dbReference type="NCBI Taxonomy" id="122646"/>
    <lineage>
        <taxon>Eukaryota</taxon>
        <taxon>Viridiplantae</taxon>
        <taxon>Streptophyta</taxon>
        <taxon>Embryophyta</taxon>
        <taxon>Marchantiophyta</taxon>
        <taxon>Marchantiopsida</taxon>
        <taxon>Marchantiidae</taxon>
        <taxon>Marchantiales</taxon>
        <taxon>Ricciaceae</taxon>
        <taxon>Riccia</taxon>
    </lineage>
</organism>
<feature type="domain" description="Reverse transcriptase" evidence="2">
    <location>
        <begin position="151"/>
        <end position="431"/>
    </location>
</feature>
<dbReference type="SUPFAM" id="SSF56672">
    <property type="entry name" value="DNA/RNA polymerases"/>
    <property type="match status" value="1"/>
</dbReference>
<accession>A0ABD3GYH3</accession>
<name>A0ABD3GYH3_9MARC</name>
<evidence type="ECO:0000256" key="1">
    <source>
        <dbReference type="SAM" id="MobiDB-lite"/>
    </source>
</evidence>
<evidence type="ECO:0000313" key="4">
    <source>
        <dbReference type="Proteomes" id="UP001633002"/>
    </source>
</evidence>
<reference evidence="3 4" key="1">
    <citation type="submission" date="2024-09" db="EMBL/GenBank/DDBJ databases">
        <title>Chromosome-scale assembly of Riccia sorocarpa.</title>
        <authorList>
            <person name="Paukszto L."/>
        </authorList>
    </citation>
    <scope>NUCLEOTIDE SEQUENCE [LARGE SCALE GENOMIC DNA]</scope>
    <source>
        <strain evidence="3">LP-2024</strain>
        <tissue evidence="3">Aerial parts of the thallus</tissue>
    </source>
</reference>